<accession>A0A918CXV0</accession>
<dbReference type="Pfam" id="PF22740">
    <property type="entry name" value="PapZ_C"/>
    <property type="match status" value="1"/>
</dbReference>
<evidence type="ECO:0000259" key="2">
    <source>
        <dbReference type="Pfam" id="PF22740"/>
    </source>
</evidence>
<evidence type="ECO:0000313" key="3">
    <source>
        <dbReference type="EMBL" id="GGN47649.1"/>
    </source>
</evidence>
<evidence type="ECO:0000256" key="1">
    <source>
        <dbReference type="SAM" id="MobiDB-lite"/>
    </source>
</evidence>
<feature type="domain" description="RapZ C-terminal" evidence="2">
    <location>
        <begin position="82"/>
        <end position="174"/>
    </location>
</feature>
<dbReference type="Proteomes" id="UP000653411">
    <property type="component" value="Unassembled WGS sequence"/>
</dbReference>
<gene>
    <name evidence="3" type="ORF">GCM10011578_101370</name>
</gene>
<feature type="region of interest" description="Disordered" evidence="1">
    <location>
        <begin position="1"/>
        <end position="20"/>
    </location>
</feature>
<organism evidence="3 4">
    <name type="scientific">Streptomyces fuscichromogenes</name>
    <dbReference type="NCBI Taxonomy" id="1324013"/>
    <lineage>
        <taxon>Bacteria</taxon>
        <taxon>Bacillati</taxon>
        <taxon>Actinomycetota</taxon>
        <taxon>Actinomycetes</taxon>
        <taxon>Kitasatosporales</taxon>
        <taxon>Streptomycetaceae</taxon>
        <taxon>Streptomyces</taxon>
    </lineage>
</organism>
<dbReference type="InterPro" id="IPR053931">
    <property type="entry name" value="RapZ_C"/>
</dbReference>
<comment type="caution">
    <text evidence="3">The sequence shown here is derived from an EMBL/GenBank/DDBJ whole genome shotgun (WGS) entry which is preliminary data.</text>
</comment>
<sequence>MTQTATTHDAGPHDAEGWKLHDDGTRVHRYSCTIHDGQDCDGHCGPAPAGPAEETAAPQPDVTIVSVGRLHDGNEGEWADVLQRATIALDLRRHFRDPHAISADLHQLTAHDQVVRDTVMDTPGVREVLAATALQVLGYLAGPTAAPLTVVTQCAGGRHRAATTAMALCAVVAGDVEQAAAYGLADAARQFTGRDLVVDLVHRDLAKDVVDR</sequence>
<name>A0A918CXV0_9ACTN</name>
<dbReference type="RefSeq" id="WP_189269815.1">
    <property type="nucleotide sequence ID" value="NZ_BMML01000084.1"/>
</dbReference>
<dbReference type="EMBL" id="BMML01000084">
    <property type="protein sequence ID" value="GGN47649.1"/>
    <property type="molecule type" value="Genomic_DNA"/>
</dbReference>
<dbReference type="AlphaFoldDB" id="A0A918CXV0"/>
<feature type="compositionally biased region" description="Basic and acidic residues" evidence="1">
    <location>
        <begin position="10"/>
        <end position="20"/>
    </location>
</feature>
<keyword evidence="4" id="KW-1185">Reference proteome</keyword>
<protein>
    <recommendedName>
        <fullName evidence="2">RapZ C-terminal domain-containing protein</fullName>
    </recommendedName>
</protein>
<evidence type="ECO:0000313" key="4">
    <source>
        <dbReference type="Proteomes" id="UP000653411"/>
    </source>
</evidence>
<reference evidence="3" key="2">
    <citation type="submission" date="2020-09" db="EMBL/GenBank/DDBJ databases">
        <authorList>
            <person name="Sun Q."/>
            <person name="Zhou Y."/>
        </authorList>
    </citation>
    <scope>NUCLEOTIDE SEQUENCE</scope>
    <source>
        <strain evidence="3">CGMCC 4.7110</strain>
    </source>
</reference>
<reference evidence="3" key="1">
    <citation type="journal article" date="2014" name="Int. J. Syst. Evol. Microbiol.">
        <title>Complete genome sequence of Corynebacterium casei LMG S-19264T (=DSM 44701T), isolated from a smear-ripened cheese.</title>
        <authorList>
            <consortium name="US DOE Joint Genome Institute (JGI-PGF)"/>
            <person name="Walter F."/>
            <person name="Albersmeier A."/>
            <person name="Kalinowski J."/>
            <person name="Ruckert C."/>
        </authorList>
    </citation>
    <scope>NUCLEOTIDE SEQUENCE</scope>
    <source>
        <strain evidence="3">CGMCC 4.7110</strain>
    </source>
</reference>
<proteinExistence type="predicted"/>